<dbReference type="AlphaFoldDB" id="A0A0H5BQV2"/>
<reference evidence="1" key="1">
    <citation type="journal article" date="2015" name="Genome Biol. Evol.">
        <title>Nucleomorph Genome Sequences of Two Chlorarachniophytes, Amorphochlora amoebiformis and Lotharella vacuolata.</title>
        <authorList>
            <person name="Suzuki S."/>
            <person name="Shirato S."/>
            <person name="Hirakawa Y."/>
            <person name="Ishida K."/>
        </authorList>
    </citation>
    <scope>NUCLEOTIDE SEQUENCE</scope>
    <source>
        <strain evidence="1">CCMP240</strain>
    </source>
</reference>
<keyword evidence="1" id="KW-0542">Nucleomorph</keyword>
<organism evidence="1">
    <name type="scientific">Lotharella vacuolata</name>
    <dbReference type="NCBI Taxonomy" id="74820"/>
    <lineage>
        <taxon>Eukaryota</taxon>
        <taxon>Sar</taxon>
        <taxon>Rhizaria</taxon>
        <taxon>Cercozoa</taxon>
        <taxon>Chlorarachniophyceae</taxon>
        <taxon>Lotharella</taxon>
    </lineage>
</organism>
<geneLocation type="nucleomorph" evidence="1"/>
<protein>
    <submittedName>
        <fullName evidence="1">Uncharacterized protein</fullName>
    </submittedName>
</protein>
<accession>A0A0H5BQV2</accession>
<sequence>MKNGNNLKRKIKFNICKKKNHSKKKKFNHYNNNIFNNYIKNIMLNTAVSYKKSNKFSDNIKKAKGFSDFEFKVSCNKKKLATLSSLNYDRRRKKNTFSALKINVKKLSIMFYINNLINNFRN</sequence>
<evidence type="ECO:0000313" key="1">
    <source>
        <dbReference type="EMBL" id="BAS01594.1"/>
    </source>
</evidence>
<proteinExistence type="predicted"/>
<name>A0A0H5BQV2_9EUKA</name>
<dbReference type="EMBL" id="AB996600">
    <property type="protein sequence ID" value="BAS01594.1"/>
    <property type="molecule type" value="Genomic_DNA"/>
</dbReference>